<dbReference type="EMBL" id="JAURTK010000008">
    <property type="protein sequence ID" value="MDP9650209.1"/>
    <property type="molecule type" value="Genomic_DNA"/>
</dbReference>
<evidence type="ECO:0000313" key="4">
    <source>
        <dbReference type="Proteomes" id="UP001229486"/>
    </source>
</evidence>
<feature type="compositionally biased region" description="Low complexity" evidence="1">
    <location>
        <begin position="68"/>
        <end position="79"/>
    </location>
</feature>
<organism evidence="3 4">
    <name type="scientific">Paraburkholderia caledonica</name>
    <dbReference type="NCBI Taxonomy" id="134536"/>
    <lineage>
        <taxon>Bacteria</taxon>
        <taxon>Pseudomonadati</taxon>
        <taxon>Pseudomonadota</taxon>
        <taxon>Betaproteobacteria</taxon>
        <taxon>Burkholderiales</taxon>
        <taxon>Burkholderiaceae</taxon>
        <taxon>Paraburkholderia</taxon>
    </lineage>
</organism>
<dbReference type="AlphaFoldDB" id="A0AB73IJP8"/>
<evidence type="ECO:0000256" key="1">
    <source>
        <dbReference type="SAM" id="MobiDB-lite"/>
    </source>
</evidence>
<proteinExistence type="predicted"/>
<keyword evidence="2" id="KW-0732">Signal</keyword>
<dbReference type="Proteomes" id="UP001229486">
    <property type="component" value="Unassembled WGS sequence"/>
</dbReference>
<evidence type="ECO:0000256" key="2">
    <source>
        <dbReference type="SAM" id="SignalP"/>
    </source>
</evidence>
<name>A0AB73IJP8_9BURK</name>
<comment type="caution">
    <text evidence="3">The sequence shown here is derived from an EMBL/GenBank/DDBJ whole genome shotgun (WGS) entry which is preliminary data.</text>
</comment>
<feature type="region of interest" description="Disordered" evidence="1">
    <location>
        <begin position="36"/>
        <end position="90"/>
    </location>
</feature>
<sequence length="90" mass="9063">MNKHFVAAAVAGLFSIAAFAQASAPVAASSQAAVAATQQEATPAVKQHHAAKQHKHAHKHSHKHSHHAASAAGGEQDAAPVSDEAAPAKP</sequence>
<gene>
    <name evidence="3" type="ORF">J2793_005677</name>
</gene>
<evidence type="ECO:0000313" key="3">
    <source>
        <dbReference type="EMBL" id="MDP9650209.1"/>
    </source>
</evidence>
<protein>
    <submittedName>
        <fullName evidence="3">Ni/Co efflux regulator RcnB</fullName>
    </submittedName>
</protein>
<feature type="compositionally biased region" description="Basic residues" evidence="1">
    <location>
        <begin position="46"/>
        <end position="67"/>
    </location>
</feature>
<dbReference type="RefSeq" id="WP_392395265.1">
    <property type="nucleotide sequence ID" value="NZ_JAURTK010000008.1"/>
</dbReference>
<accession>A0AB73IJP8</accession>
<feature type="signal peptide" evidence="2">
    <location>
        <begin position="1"/>
        <end position="22"/>
    </location>
</feature>
<reference evidence="3" key="1">
    <citation type="submission" date="2023-07" db="EMBL/GenBank/DDBJ databases">
        <title>Sorghum-associated microbial communities from plants grown in Nebraska, USA.</title>
        <authorList>
            <person name="Schachtman D."/>
        </authorList>
    </citation>
    <scope>NUCLEOTIDE SEQUENCE</scope>
    <source>
        <strain evidence="3">DS1061</strain>
    </source>
</reference>
<feature type="chain" id="PRO_5044494881" evidence="2">
    <location>
        <begin position="23"/>
        <end position="90"/>
    </location>
</feature>